<dbReference type="Pfam" id="PF02362">
    <property type="entry name" value="B3"/>
    <property type="match status" value="1"/>
</dbReference>
<keyword evidence="9" id="KW-1185">Reference proteome</keyword>
<dbReference type="PANTHER" id="PTHR31541:SF60">
    <property type="entry name" value="TF-B3 DOMAIN-CONTAINING PROTEIN"/>
    <property type="match status" value="1"/>
</dbReference>
<feature type="region of interest" description="Disordered" evidence="6">
    <location>
        <begin position="1"/>
        <end position="20"/>
    </location>
</feature>
<dbReference type="SUPFAM" id="SSF101936">
    <property type="entry name" value="DNA-binding pseudobarrel domain"/>
    <property type="match status" value="1"/>
</dbReference>
<proteinExistence type="predicted"/>
<organism evidence="8 9">
    <name type="scientific">Coptis chinensis</name>
    <dbReference type="NCBI Taxonomy" id="261450"/>
    <lineage>
        <taxon>Eukaryota</taxon>
        <taxon>Viridiplantae</taxon>
        <taxon>Streptophyta</taxon>
        <taxon>Embryophyta</taxon>
        <taxon>Tracheophyta</taxon>
        <taxon>Spermatophyta</taxon>
        <taxon>Magnoliopsida</taxon>
        <taxon>Ranunculales</taxon>
        <taxon>Ranunculaceae</taxon>
        <taxon>Coptidoideae</taxon>
        <taxon>Coptis</taxon>
    </lineage>
</organism>
<evidence type="ECO:0000256" key="3">
    <source>
        <dbReference type="ARBA" id="ARBA00023125"/>
    </source>
</evidence>
<keyword evidence="2" id="KW-0805">Transcription regulation</keyword>
<protein>
    <recommendedName>
        <fullName evidence="7">TF-B3 domain-containing protein</fullName>
    </recommendedName>
</protein>
<dbReference type="GO" id="GO:0005634">
    <property type="term" value="C:nucleus"/>
    <property type="evidence" value="ECO:0007669"/>
    <property type="project" value="UniProtKB-SubCell"/>
</dbReference>
<dbReference type="EMBL" id="JADFTS010000009">
    <property type="protein sequence ID" value="KAF9589178.1"/>
    <property type="molecule type" value="Genomic_DNA"/>
</dbReference>
<dbReference type="InterPro" id="IPR015300">
    <property type="entry name" value="DNA-bd_pseudobarrel_sf"/>
</dbReference>
<evidence type="ECO:0000256" key="6">
    <source>
        <dbReference type="SAM" id="MobiDB-lite"/>
    </source>
</evidence>
<feature type="domain" description="TF-B3" evidence="7">
    <location>
        <begin position="127"/>
        <end position="234"/>
    </location>
</feature>
<dbReference type="CDD" id="cd10017">
    <property type="entry name" value="B3_DNA"/>
    <property type="match status" value="1"/>
</dbReference>
<dbReference type="Proteomes" id="UP000631114">
    <property type="component" value="Unassembled WGS sequence"/>
</dbReference>
<dbReference type="OrthoDB" id="1090008at2759"/>
<keyword evidence="4" id="KW-0804">Transcription</keyword>
<evidence type="ECO:0000256" key="4">
    <source>
        <dbReference type="ARBA" id="ARBA00023163"/>
    </source>
</evidence>
<dbReference type="PROSITE" id="PS50863">
    <property type="entry name" value="B3"/>
    <property type="match status" value="1"/>
</dbReference>
<evidence type="ECO:0000256" key="2">
    <source>
        <dbReference type="ARBA" id="ARBA00023015"/>
    </source>
</evidence>
<dbReference type="InterPro" id="IPR003340">
    <property type="entry name" value="B3_DNA-bd"/>
</dbReference>
<dbReference type="PANTHER" id="PTHR31541">
    <property type="entry name" value="B3 DOMAIN PLANT PROTEIN-RELATED"/>
    <property type="match status" value="1"/>
</dbReference>
<reference evidence="8 9" key="1">
    <citation type="submission" date="2020-10" db="EMBL/GenBank/DDBJ databases">
        <title>The Coptis chinensis genome and diversification of protoberbering-type alkaloids.</title>
        <authorList>
            <person name="Wang B."/>
            <person name="Shu S."/>
            <person name="Song C."/>
            <person name="Liu Y."/>
        </authorList>
    </citation>
    <scope>NUCLEOTIDE SEQUENCE [LARGE SCALE GENOMIC DNA]</scope>
    <source>
        <strain evidence="8">HL-2020</strain>
        <tissue evidence="8">Leaf</tissue>
    </source>
</reference>
<keyword evidence="3" id="KW-0238">DNA-binding</keyword>
<feature type="compositionally biased region" description="Gly residues" evidence="6">
    <location>
        <begin position="250"/>
        <end position="259"/>
    </location>
</feature>
<sequence>MESYLERKEEEDNNELMPPALQDDILSQLEKGGGILPPDHEVEKKIDNGKRKLKEIEEYDDDYQENVEPNYFNKKKQKKPGKGRKTTTNKSKERVSKKERAPEPEKPEGMRYFIAQMQGKDIEWVNTKDITLSDTLKQQNRLYMPNEVVEILREEEKEKDEPFEVHVLDPRGNVWKQNFRYWKEIRRYVLNKKWHDFVKENKLELVNGDKTIEIWSFRNHYENLCFAINIRLREKHASAEEKGVGQTGNSYGGNGGGAFTNGASTSARGGSKDTDGAGTNSFGACGDSGGGGGGGVTNEVSTSSFGPCDGNSSGVCLELA</sequence>
<feature type="region of interest" description="Disordered" evidence="6">
    <location>
        <begin position="241"/>
        <end position="274"/>
    </location>
</feature>
<name>A0A835LBD9_9MAGN</name>
<feature type="compositionally biased region" description="Basic and acidic residues" evidence="6">
    <location>
        <begin position="90"/>
        <end position="108"/>
    </location>
</feature>
<evidence type="ECO:0000313" key="9">
    <source>
        <dbReference type="Proteomes" id="UP000631114"/>
    </source>
</evidence>
<comment type="caution">
    <text evidence="8">The sequence shown here is derived from an EMBL/GenBank/DDBJ whole genome shotgun (WGS) entry which is preliminary data.</text>
</comment>
<evidence type="ECO:0000313" key="8">
    <source>
        <dbReference type="EMBL" id="KAF9589178.1"/>
    </source>
</evidence>
<evidence type="ECO:0000256" key="5">
    <source>
        <dbReference type="ARBA" id="ARBA00023242"/>
    </source>
</evidence>
<feature type="compositionally biased region" description="Basic residues" evidence="6">
    <location>
        <begin position="73"/>
        <end position="87"/>
    </location>
</feature>
<comment type="subcellular location">
    <subcellularLocation>
        <location evidence="1">Nucleus</location>
    </subcellularLocation>
</comment>
<evidence type="ECO:0000256" key="1">
    <source>
        <dbReference type="ARBA" id="ARBA00004123"/>
    </source>
</evidence>
<dbReference type="Gene3D" id="2.40.330.10">
    <property type="entry name" value="DNA-binding pseudobarrel domain"/>
    <property type="match status" value="1"/>
</dbReference>
<dbReference type="InterPro" id="IPR005508">
    <property type="entry name" value="At2g31720-like"/>
</dbReference>
<dbReference type="AlphaFoldDB" id="A0A835LBD9"/>
<gene>
    <name evidence="8" type="ORF">IFM89_019494</name>
</gene>
<feature type="compositionally biased region" description="Basic and acidic residues" evidence="6">
    <location>
        <begin position="38"/>
        <end position="56"/>
    </location>
</feature>
<dbReference type="GO" id="GO:0003677">
    <property type="term" value="F:DNA binding"/>
    <property type="evidence" value="ECO:0007669"/>
    <property type="project" value="UniProtKB-KW"/>
</dbReference>
<keyword evidence="5" id="KW-0539">Nucleus</keyword>
<feature type="compositionally biased region" description="Basic and acidic residues" evidence="6">
    <location>
        <begin position="1"/>
        <end position="10"/>
    </location>
</feature>
<feature type="region of interest" description="Disordered" evidence="6">
    <location>
        <begin position="28"/>
        <end position="108"/>
    </location>
</feature>
<evidence type="ECO:0000259" key="7">
    <source>
        <dbReference type="PROSITE" id="PS50863"/>
    </source>
</evidence>
<accession>A0A835LBD9</accession>